<keyword evidence="5 8" id="KW-0472">Membrane</keyword>
<evidence type="ECO:0000256" key="2">
    <source>
        <dbReference type="ARBA" id="ARBA00022475"/>
    </source>
</evidence>
<dbReference type="PANTHER" id="PTHR21143:SF129">
    <property type="entry name" value="GUSTATORY RECEPTOR"/>
    <property type="match status" value="1"/>
</dbReference>
<feature type="transmembrane region" description="Helical" evidence="8">
    <location>
        <begin position="349"/>
        <end position="370"/>
    </location>
</feature>
<evidence type="ECO:0000256" key="3">
    <source>
        <dbReference type="ARBA" id="ARBA00022692"/>
    </source>
</evidence>
<keyword evidence="2 8" id="KW-1003">Cell membrane</keyword>
<feature type="transmembrane region" description="Helical" evidence="8">
    <location>
        <begin position="246"/>
        <end position="264"/>
    </location>
</feature>
<feature type="transmembrane region" description="Helical" evidence="8">
    <location>
        <begin position="157"/>
        <end position="181"/>
    </location>
</feature>
<dbReference type="EMBL" id="CCAG010012075">
    <property type="status" value="NOT_ANNOTATED_CDS"/>
    <property type="molecule type" value="Genomic_DNA"/>
</dbReference>
<evidence type="ECO:0000256" key="7">
    <source>
        <dbReference type="ARBA" id="ARBA00023224"/>
    </source>
</evidence>
<dbReference type="GO" id="GO:0043025">
    <property type="term" value="C:neuronal cell body"/>
    <property type="evidence" value="ECO:0007669"/>
    <property type="project" value="TreeGrafter"/>
</dbReference>
<accession>A0A240SX10</accession>
<dbReference type="GO" id="GO:0005886">
    <property type="term" value="C:plasma membrane"/>
    <property type="evidence" value="ECO:0007669"/>
    <property type="project" value="UniProtKB-SubCell"/>
</dbReference>
<evidence type="ECO:0000256" key="6">
    <source>
        <dbReference type="ARBA" id="ARBA00023170"/>
    </source>
</evidence>
<dbReference type="Pfam" id="PF08395">
    <property type="entry name" value="7tm_7"/>
    <property type="match status" value="1"/>
</dbReference>
<keyword evidence="3 8" id="KW-0812">Transmembrane</keyword>
<comment type="function">
    <text evidence="8">Gustatory receptor which mediates acceptance or avoidance behavior, depending on its substrates.</text>
</comment>
<dbReference type="GO" id="GO:0050909">
    <property type="term" value="P:sensory perception of taste"/>
    <property type="evidence" value="ECO:0007669"/>
    <property type="project" value="InterPro"/>
</dbReference>
<evidence type="ECO:0000256" key="8">
    <source>
        <dbReference type="RuleBase" id="RU363108"/>
    </source>
</evidence>
<keyword evidence="4 8" id="KW-1133">Transmembrane helix</keyword>
<dbReference type="InterPro" id="IPR013604">
    <property type="entry name" value="7TM_chemorcpt"/>
</dbReference>
<dbReference type="EnsemblMetazoa" id="GMOY013298-RA">
    <property type="protein sequence ID" value="GMOY013298-PA"/>
    <property type="gene ID" value="GMOY013298"/>
</dbReference>
<feature type="transmembrane region" description="Helical" evidence="8">
    <location>
        <begin position="431"/>
        <end position="449"/>
    </location>
</feature>
<protein>
    <recommendedName>
        <fullName evidence="8">Gustatory receptor</fullName>
    </recommendedName>
</protein>
<proteinExistence type="inferred from homology"/>
<dbReference type="GO" id="GO:0030424">
    <property type="term" value="C:axon"/>
    <property type="evidence" value="ECO:0007669"/>
    <property type="project" value="TreeGrafter"/>
</dbReference>
<keyword evidence="10" id="KW-1185">Reference proteome</keyword>
<feature type="transmembrane region" description="Helical" evidence="8">
    <location>
        <begin position="214"/>
        <end position="237"/>
    </location>
</feature>
<keyword evidence="7 8" id="KW-0807">Transducer</keyword>
<dbReference type="AlphaFoldDB" id="A0A240SX10"/>
<reference evidence="9" key="1">
    <citation type="submission" date="2020-05" db="UniProtKB">
        <authorList>
            <consortium name="EnsemblMetazoa"/>
        </authorList>
    </citation>
    <scope>IDENTIFICATION</scope>
    <source>
        <strain evidence="9">Yale</strain>
    </source>
</reference>
<evidence type="ECO:0000313" key="10">
    <source>
        <dbReference type="Proteomes" id="UP000092444"/>
    </source>
</evidence>
<comment type="similarity">
    <text evidence="8">Belongs to the insect chemoreceptor superfamily. Gustatory receptor (GR) family.</text>
</comment>
<organism evidence="9 10">
    <name type="scientific">Glossina morsitans morsitans</name>
    <name type="common">Savannah tsetse fly</name>
    <dbReference type="NCBI Taxonomy" id="37546"/>
    <lineage>
        <taxon>Eukaryota</taxon>
        <taxon>Metazoa</taxon>
        <taxon>Ecdysozoa</taxon>
        <taxon>Arthropoda</taxon>
        <taxon>Hexapoda</taxon>
        <taxon>Insecta</taxon>
        <taxon>Pterygota</taxon>
        <taxon>Neoptera</taxon>
        <taxon>Endopterygota</taxon>
        <taxon>Diptera</taxon>
        <taxon>Brachycera</taxon>
        <taxon>Muscomorpha</taxon>
        <taxon>Hippoboscoidea</taxon>
        <taxon>Glossinidae</taxon>
        <taxon>Glossina</taxon>
    </lineage>
</organism>
<evidence type="ECO:0000256" key="1">
    <source>
        <dbReference type="ARBA" id="ARBA00004651"/>
    </source>
</evidence>
<dbReference type="PANTHER" id="PTHR21143">
    <property type="entry name" value="INVERTEBRATE GUSTATORY RECEPTOR"/>
    <property type="match status" value="1"/>
</dbReference>
<evidence type="ECO:0000313" key="9">
    <source>
        <dbReference type="EnsemblMetazoa" id="GMOY013298-PA"/>
    </source>
</evidence>
<keyword evidence="6 8" id="KW-0675">Receptor</keyword>
<sequence>MPSSINIYLPLDNIFKMYSVLEEKVVAENINFDLLRSDLKVNLKVDNINKHKINSMDLIVQEKEYERFERSRLNSSDGDAVEIHDQFYRDHKLLLILFRVLAVMPILRSEPGRITFSWRSIATVYAIIFWFFMTVVVIIVGKERIHILQTTTQFDEYIYAIIFVIYLVPHFWIPFVGWGVATEVAKYKTSWGAFQLRYFRVTGTSLQFPRLKSLIVVISVGCLLCAILFLLCLSFLLEGYPLWHTLAYYHIITMINMNCALWYINSRAIKTASYSMALCFRKEVMKDCSASIISKYRFLWLNLSELLQSLGNAYARTYSTLCIFIFVNIVIAVYGAFAEIVDHKHGYTISYKEAGLIVDVVYCCTLLFIFCDCSHNATLGVAKGIQKTLLSINLLKADLEAKNEIDLFIVAIEMNPAIVSLKGYVTVNRELLSGSISMITVYLLVLIQFKFSLDKSTTNV</sequence>
<dbReference type="GO" id="GO:0030425">
    <property type="term" value="C:dendrite"/>
    <property type="evidence" value="ECO:0007669"/>
    <property type="project" value="TreeGrafter"/>
</dbReference>
<feature type="transmembrane region" description="Helical" evidence="8">
    <location>
        <begin position="121"/>
        <end position="141"/>
    </location>
</feature>
<dbReference type="Proteomes" id="UP000092444">
    <property type="component" value="Unassembled WGS sequence"/>
</dbReference>
<name>A0A240SX10_GLOMM</name>
<dbReference type="GO" id="GO:0007165">
    <property type="term" value="P:signal transduction"/>
    <property type="evidence" value="ECO:0007669"/>
    <property type="project" value="UniProtKB-KW"/>
</dbReference>
<evidence type="ECO:0000256" key="5">
    <source>
        <dbReference type="ARBA" id="ARBA00023136"/>
    </source>
</evidence>
<feature type="transmembrane region" description="Helical" evidence="8">
    <location>
        <begin position="318"/>
        <end position="337"/>
    </location>
</feature>
<evidence type="ECO:0000256" key="4">
    <source>
        <dbReference type="ARBA" id="ARBA00022989"/>
    </source>
</evidence>
<comment type="subcellular location">
    <subcellularLocation>
        <location evidence="1 8">Cell membrane</location>
        <topology evidence="1 8">Multi-pass membrane protein</topology>
    </subcellularLocation>
</comment>
<dbReference type="VEuPathDB" id="VectorBase:GMOY013298"/>